<comment type="caution">
    <text evidence="7">The sequence shown here is derived from an EMBL/GenBank/DDBJ whole genome shotgun (WGS) entry which is preliminary data.</text>
</comment>
<organism evidence="7 8">
    <name type="scientific">Anaerobacillus alkaliphilus</name>
    <dbReference type="NCBI Taxonomy" id="1548597"/>
    <lineage>
        <taxon>Bacteria</taxon>
        <taxon>Bacillati</taxon>
        <taxon>Bacillota</taxon>
        <taxon>Bacilli</taxon>
        <taxon>Bacillales</taxon>
        <taxon>Bacillaceae</taxon>
        <taxon>Anaerobacillus</taxon>
    </lineage>
</organism>
<feature type="chain" id="PRO_5020324125" evidence="5">
    <location>
        <begin position="24"/>
        <end position="331"/>
    </location>
</feature>
<keyword evidence="3" id="KW-0813">Transport</keyword>
<dbReference type="SUPFAM" id="SSF53807">
    <property type="entry name" value="Helical backbone' metal receptor"/>
    <property type="match status" value="1"/>
</dbReference>
<accession>A0A4Q0VV65</accession>
<dbReference type="PROSITE" id="PS50983">
    <property type="entry name" value="FE_B12_PBP"/>
    <property type="match status" value="1"/>
</dbReference>
<dbReference type="GO" id="GO:0030288">
    <property type="term" value="C:outer membrane-bounded periplasmic space"/>
    <property type="evidence" value="ECO:0007669"/>
    <property type="project" value="TreeGrafter"/>
</dbReference>
<evidence type="ECO:0000256" key="1">
    <source>
        <dbReference type="ARBA" id="ARBA00004193"/>
    </source>
</evidence>
<dbReference type="CDD" id="cd01146">
    <property type="entry name" value="FhuD"/>
    <property type="match status" value="1"/>
</dbReference>
<name>A0A4Q0VV65_9BACI</name>
<dbReference type="RefSeq" id="WP_129077258.1">
    <property type="nucleotide sequence ID" value="NZ_QOUX01000021.1"/>
</dbReference>
<feature type="domain" description="Fe/B12 periplasmic-binding" evidence="6">
    <location>
        <begin position="69"/>
        <end position="331"/>
    </location>
</feature>
<feature type="signal peptide" evidence="5">
    <location>
        <begin position="1"/>
        <end position="23"/>
    </location>
</feature>
<dbReference type="GO" id="GO:0005886">
    <property type="term" value="C:plasma membrane"/>
    <property type="evidence" value="ECO:0007669"/>
    <property type="project" value="UniProtKB-SubCell"/>
</dbReference>
<evidence type="ECO:0000313" key="8">
    <source>
        <dbReference type="Proteomes" id="UP000290649"/>
    </source>
</evidence>
<evidence type="ECO:0000256" key="4">
    <source>
        <dbReference type="ARBA" id="ARBA00022729"/>
    </source>
</evidence>
<evidence type="ECO:0000256" key="2">
    <source>
        <dbReference type="ARBA" id="ARBA00008814"/>
    </source>
</evidence>
<evidence type="ECO:0000256" key="5">
    <source>
        <dbReference type="SAM" id="SignalP"/>
    </source>
</evidence>
<dbReference type="EMBL" id="QOUX01000021">
    <property type="protein sequence ID" value="RXJ02750.1"/>
    <property type="molecule type" value="Genomic_DNA"/>
</dbReference>
<protein>
    <submittedName>
        <fullName evidence="7">Iron-siderophore ABC transporter substrate-binding protein</fullName>
    </submittedName>
</protein>
<dbReference type="Gene3D" id="3.40.50.1980">
    <property type="entry name" value="Nitrogenase molybdenum iron protein domain"/>
    <property type="match status" value="2"/>
</dbReference>
<reference evidence="7 8" key="1">
    <citation type="journal article" date="2019" name="Int. J. Syst. Evol. Microbiol.">
        <title>Anaerobacillus alkaliphilus sp. nov., a novel alkaliphilic and moderately halophilic bacterium.</title>
        <authorList>
            <person name="Borsodi A.K."/>
            <person name="Aszalos J.M."/>
            <person name="Bihari P."/>
            <person name="Nagy I."/>
            <person name="Schumann P."/>
            <person name="Sproer C."/>
            <person name="Kovacs A.L."/>
            <person name="Boka K."/>
            <person name="Dobosy P."/>
            <person name="Ovari M."/>
            <person name="Szili-Kovacs T."/>
            <person name="Toth E."/>
        </authorList>
    </citation>
    <scope>NUCLEOTIDE SEQUENCE [LARGE SCALE GENOMIC DNA]</scope>
    <source>
        <strain evidence="7 8">B16-10</strain>
    </source>
</reference>
<dbReference type="OrthoDB" id="9793175at2"/>
<evidence type="ECO:0000256" key="3">
    <source>
        <dbReference type="ARBA" id="ARBA00022448"/>
    </source>
</evidence>
<evidence type="ECO:0000259" key="6">
    <source>
        <dbReference type="PROSITE" id="PS50983"/>
    </source>
</evidence>
<dbReference type="Pfam" id="PF01497">
    <property type="entry name" value="Peripla_BP_2"/>
    <property type="match status" value="1"/>
</dbReference>
<dbReference type="PANTHER" id="PTHR30532:SF21">
    <property type="entry name" value="SIDEROPHORE-BINDING LIPOPROTEIN YFIY-RELATED"/>
    <property type="match status" value="1"/>
</dbReference>
<dbReference type="PANTHER" id="PTHR30532">
    <property type="entry name" value="IRON III DICITRATE-BINDING PERIPLASMIC PROTEIN"/>
    <property type="match status" value="1"/>
</dbReference>
<dbReference type="Proteomes" id="UP000290649">
    <property type="component" value="Unassembled WGS sequence"/>
</dbReference>
<evidence type="ECO:0000313" key="7">
    <source>
        <dbReference type="EMBL" id="RXJ02750.1"/>
    </source>
</evidence>
<dbReference type="PROSITE" id="PS51257">
    <property type="entry name" value="PROKAR_LIPOPROTEIN"/>
    <property type="match status" value="1"/>
</dbReference>
<comment type="subcellular location">
    <subcellularLocation>
        <location evidence="1">Cell membrane</location>
        <topology evidence="1">Lipid-anchor</topology>
    </subcellularLocation>
</comment>
<dbReference type="AlphaFoldDB" id="A0A4Q0VV65"/>
<keyword evidence="4 5" id="KW-0732">Signal</keyword>
<dbReference type="GO" id="GO:1901678">
    <property type="term" value="P:iron coordination entity transport"/>
    <property type="evidence" value="ECO:0007669"/>
    <property type="project" value="UniProtKB-ARBA"/>
</dbReference>
<dbReference type="InterPro" id="IPR051313">
    <property type="entry name" value="Bact_iron-sidero_bind"/>
</dbReference>
<sequence length="331" mass="36761">MSKFLLMLVSILVSFAVVIGCSAKTEEATTTEPAKTEEVTKDTVETKTTEVRVVEHAMGKTEIAGSPQKVVVLYNGMVDISLALGVTPVGAVESWLEKPFYNYLKDQMVGVMNLGEEGQPNLEAIATLQPDLIIGSVLRDEKIYEQLSKIAPTVFSESVFDWKENMTLAAKALGKEDADIAFKQEWDNKVADIQAQMGDKLKDTEVSIVRFDPDHSRIYYTGFAGTILAEVGFSRPENQRVDEWGVKLTTKESIPEMNGDVIFDITSDWLGDGAVYKTKEDWTSHALWKNLDAVKNDQVFEVDAITWNMSGGATAAMMMLDDLYTIFNLKK</sequence>
<dbReference type="InterPro" id="IPR002491">
    <property type="entry name" value="ABC_transptr_periplasmic_BD"/>
</dbReference>
<proteinExistence type="inferred from homology"/>
<gene>
    <name evidence="7" type="ORF">DS745_05410</name>
</gene>
<comment type="similarity">
    <text evidence="2">Belongs to the bacterial solute-binding protein 8 family.</text>
</comment>
<keyword evidence="8" id="KW-1185">Reference proteome</keyword>